<keyword evidence="3" id="KW-1185">Reference proteome</keyword>
<evidence type="ECO:0000256" key="1">
    <source>
        <dbReference type="SAM" id="MobiDB-lite"/>
    </source>
</evidence>
<protein>
    <submittedName>
        <fullName evidence="2">Uncharacterized protein</fullName>
    </submittedName>
</protein>
<feature type="compositionally biased region" description="Polar residues" evidence="1">
    <location>
        <begin position="91"/>
        <end position="119"/>
    </location>
</feature>
<dbReference type="GeneID" id="89949013"/>
<organism evidence="2 3">
    <name type="scientific">Mucor velutinosus</name>
    <dbReference type="NCBI Taxonomy" id="708070"/>
    <lineage>
        <taxon>Eukaryota</taxon>
        <taxon>Fungi</taxon>
        <taxon>Fungi incertae sedis</taxon>
        <taxon>Mucoromycota</taxon>
        <taxon>Mucoromycotina</taxon>
        <taxon>Mucoromycetes</taxon>
        <taxon>Mucorales</taxon>
        <taxon>Mucorineae</taxon>
        <taxon>Mucoraceae</taxon>
        <taxon>Mucor</taxon>
    </lineage>
</organism>
<comment type="caution">
    <text evidence="2">The sequence shown here is derived from an EMBL/GenBank/DDBJ whole genome shotgun (WGS) entry which is preliminary data.</text>
</comment>
<dbReference type="EMBL" id="JASEJX010000016">
    <property type="protein sequence ID" value="KAK4513333.1"/>
    <property type="molecule type" value="Genomic_DNA"/>
</dbReference>
<dbReference type="RefSeq" id="XP_064679999.1">
    <property type="nucleotide sequence ID" value="XM_064824622.1"/>
</dbReference>
<evidence type="ECO:0000313" key="2">
    <source>
        <dbReference type="EMBL" id="KAK4513333.1"/>
    </source>
</evidence>
<feature type="region of interest" description="Disordered" evidence="1">
    <location>
        <begin position="363"/>
        <end position="382"/>
    </location>
</feature>
<feature type="region of interest" description="Disordered" evidence="1">
    <location>
        <begin position="25"/>
        <end position="56"/>
    </location>
</feature>
<feature type="compositionally biased region" description="Basic and acidic residues" evidence="1">
    <location>
        <begin position="124"/>
        <end position="136"/>
    </location>
</feature>
<proteinExistence type="predicted"/>
<gene>
    <name evidence="2" type="ORF">ATC70_005327</name>
</gene>
<feature type="region of interest" description="Disordered" evidence="1">
    <location>
        <begin position="153"/>
        <end position="178"/>
    </location>
</feature>
<sequence>MKFFKNKVNKRKLTKSLTETALIAPTVHQHHNNKPLAPSPSLISMPQQAPTAAMAAKDLEATNSDSWLELNLPNDFSSSFDLPQLQHHQSEATSSSKLEANASKSAKQGSENITETSLLSYPDNHIDTTTHNEPNKPESMNKAAAALELPSNSTCSAVDNGNKQDESISPLQPAEKQGDTLLNDTSRDAIVLANATLIPTDDMQHIKLEERDDLSEVKNSVEEEQVEEAAVGYDDFLAASTSTASTSGSAPSLIEQDKDKAIVIERGDNTEEMKPSNSSISTETHVSQVASPVEMCNVHNENLDDLVIAESPSRTTSSSPLKMIPLAAIGLSTQAASTESSPQELQRETCRIAKRKSAVSLIPRKQQTAHLPDATVKKDGRRASSSSFIPVLATRHQHQNPTICSISTKDGLTTVPVTWSPSSSSERNSVSSGSASSCGSQYQEKRTSLIAKSSATQQQLLQSKIPKASFGMSLTANTEISKASTVQQHVSRLPTKRNSTLV</sequence>
<feature type="region of interest" description="Disordered" evidence="1">
    <location>
        <begin position="85"/>
        <end position="138"/>
    </location>
</feature>
<accession>A0AAN7D9N4</accession>
<name>A0AAN7D9N4_9FUNG</name>
<feature type="region of interest" description="Disordered" evidence="1">
    <location>
        <begin position="482"/>
        <end position="502"/>
    </location>
</feature>
<reference evidence="2 3" key="1">
    <citation type="submission" date="2022-11" db="EMBL/GenBank/DDBJ databases">
        <title>Mucor velutinosus strain NIH1002 WGS.</title>
        <authorList>
            <person name="Subramanian P."/>
            <person name="Mullikin J.C."/>
            <person name="Segre J.A."/>
            <person name="Zelazny A.M."/>
        </authorList>
    </citation>
    <scope>NUCLEOTIDE SEQUENCE [LARGE SCALE GENOMIC DNA]</scope>
    <source>
        <strain evidence="2 3">NIH1002</strain>
    </source>
</reference>
<feature type="compositionally biased region" description="Low complexity" evidence="1">
    <location>
        <begin position="418"/>
        <end position="440"/>
    </location>
</feature>
<feature type="region of interest" description="Disordered" evidence="1">
    <location>
        <begin position="418"/>
        <end position="441"/>
    </location>
</feature>
<evidence type="ECO:0000313" key="3">
    <source>
        <dbReference type="Proteomes" id="UP001304243"/>
    </source>
</evidence>
<feature type="compositionally biased region" description="Low complexity" evidence="1">
    <location>
        <begin position="45"/>
        <end position="56"/>
    </location>
</feature>
<dbReference type="AlphaFoldDB" id="A0AAN7D9N4"/>
<dbReference type="Proteomes" id="UP001304243">
    <property type="component" value="Unassembled WGS sequence"/>
</dbReference>